<proteinExistence type="predicted"/>
<organism evidence="2 3">
    <name type="scientific">Aquilegia coerulea</name>
    <name type="common">Rocky mountain columbine</name>
    <dbReference type="NCBI Taxonomy" id="218851"/>
    <lineage>
        <taxon>Eukaryota</taxon>
        <taxon>Viridiplantae</taxon>
        <taxon>Streptophyta</taxon>
        <taxon>Embryophyta</taxon>
        <taxon>Tracheophyta</taxon>
        <taxon>Spermatophyta</taxon>
        <taxon>Magnoliopsida</taxon>
        <taxon>Ranunculales</taxon>
        <taxon>Ranunculaceae</taxon>
        <taxon>Thalictroideae</taxon>
        <taxon>Aquilegia</taxon>
    </lineage>
</organism>
<gene>
    <name evidence="2" type="ORF">AQUCO_05500088v1</name>
</gene>
<evidence type="ECO:0000313" key="2">
    <source>
        <dbReference type="EMBL" id="PIA30553.1"/>
    </source>
</evidence>
<dbReference type="Pfam" id="PF23622">
    <property type="entry name" value="LRR_At1g61320_AtMIF1"/>
    <property type="match status" value="1"/>
</dbReference>
<accession>A0A2G5CH47</accession>
<sequence>MIKRGVDELILHVYAPKKHFVLPNCLYSCKTLAKLVLHCAIFDPPVEFLGFSNLTWLDFFNVKITDKKMHDLFSACPLLEQLSLVSCRNLKSLILSNPKSCLKNLHTLLCQNLRKLVVDAPNVCVLHSHGKYKELCLINAPHLLHVDLCFPYAGDLCFPYAEVS</sequence>
<evidence type="ECO:0000313" key="3">
    <source>
        <dbReference type="Proteomes" id="UP000230069"/>
    </source>
</evidence>
<dbReference type="OrthoDB" id="1649164at2759"/>
<dbReference type="AlphaFoldDB" id="A0A2G5CH47"/>
<dbReference type="STRING" id="218851.A0A2G5CH47"/>
<name>A0A2G5CH47_AQUCA</name>
<dbReference type="Proteomes" id="UP000230069">
    <property type="component" value="Unassembled WGS sequence"/>
</dbReference>
<dbReference type="InterPro" id="IPR053772">
    <property type="entry name" value="At1g61320/At1g61330-like"/>
</dbReference>
<feature type="domain" description="At1g61320/AtMIF1 LRR" evidence="1">
    <location>
        <begin position="2"/>
        <end position="146"/>
    </location>
</feature>
<evidence type="ECO:0000259" key="1">
    <source>
        <dbReference type="Pfam" id="PF23622"/>
    </source>
</evidence>
<dbReference type="InParanoid" id="A0A2G5CH47"/>
<dbReference type="PANTHER" id="PTHR34145">
    <property type="entry name" value="OS02G0105600 PROTEIN"/>
    <property type="match status" value="1"/>
</dbReference>
<protein>
    <recommendedName>
        <fullName evidence="1">At1g61320/AtMIF1 LRR domain-containing protein</fullName>
    </recommendedName>
</protein>
<reference evidence="2 3" key="1">
    <citation type="submission" date="2017-09" db="EMBL/GenBank/DDBJ databases">
        <title>WGS assembly of Aquilegia coerulea Goldsmith.</title>
        <authorList>
            <person name="Hodges S."/>
            <person name="Kramer E."/>
            <person name="Nordborg M."/>
            <person name="Tomkins J."/>
            <person name="Borevitz J."/>
            <person name="Derieg N."/>
            <person name="Yan J."/>
            <person name="Mihaltcheva S."/>
            <person name="Hayes R.D."/>
            <person name="Rokhsar D."/>
        </authorList>
    </citation>
    <scope>NUCLEOTIDE SEQUENCE [LARGE SCALE GENOMIC DNA]</scope>
    <source>
        <strain evidence="3">cv. Goldsmith</strain>
    </source>
</reference>
<dbReference type="EMBL" id="KZ305072">
    <property type="protein sequence ID" value="PIA30553.1"/>
    <property type="molecule type" value="Genomic_DNA"/>
</dbReference>
<keyword evidence="3" id="KW-1185">Reference proteome</keyword>
<dbReference type="SUPFAM" id="SSF52047">
    <property type="entry name" value="RNI-like"/>
    <property type="match status" value="1"/>
</dbReference>
<dbReference type="Gene3D" id="3.80.10.10">
    <property type="entry name" value="Ribonuclease Inhibitor"/>
    <property type="match status" value="1"/>
</dbReference>
<dbReference type="InterPro" id="IPR032675">
    <property type="entry name" value="LRR_dom_sf"/>
</dbReference>
<dbReference type="InterPro" id="IPR055357">
    <property type="entry name" value="LRR_At1g61320_AtMIF1"/>
</dbReference>